<organism evidence="2">
    <name type="scientific">Brassica cretica</name>
    <name type="common">Mustard</name>
    <dbReference type="NCBI Taxonomy" id="69181"/>
    <lineage>
        <taxon>Eukaryota</taxon>
        <taxon>Viridiplantae</taxon>
        <taxon>Streptophyta</taxon>
        <taxon>Embryophyta</taxon>
        <taxon>Tracheophyta</taxon>
        <taxon>Spermatophyta</taxon>
        <taxon>Magnoliopsida</taxon>
        <taxon>eudicotyledons</taxon>
        <taxon>Gunneridae</taxon>
        <taxon>Pentapetalae</taxon>
        <taxon>rosids</taxon>
        <taxon>malvids</taxon>
        <taxon>Brassicales</taxon>
        <taxon>Brassicaceae</taxon>
        <taxon>Brassiceae</taxon>
        <taxon>Brassica</taxon>
    </lineage>
</organism>
<dbReference type="AlphaFoldDB" id="A0A8S9IQS9"/>
<name>A0A8S9IQS9_BRACR</name>
<evidence type="ECO:0000256" key="1">
    <source>
        <dbReference type="SAM" id="MobiDB-lite"/>
    </source>
</evidence>
<dbReference type="EMBL" id="QGKY02001015">
    <property type="protein sequence ID" value="KAF2572299.1"/>
    <property type="molecule type" value="Genomic_DNA"/>
</dbReference>
<sequence length="129" mass="13899">MRSVFVSAIVLVVDGCINQPKRRKTNPSQPPNPQSTPNQSQASTQPSNTAPQPMTRAQSQSQSPSSTVPTGRGRGRRGRPPGRGQARKVTVPRGVGVYMCPFSDRVFECFGPTSREVEGSSSHGPKPRK</sequence>
<proteinExistence type="predicted"/>
<comment type="caution">
    <text evidence="2">The sequence shown here is derived from an EMBL/GenBank/DDBJ whole genome shotgun (WGS) entry which is preliminary data.</text>
</comment>
<feature type="region of interest" description="Disordered" evidence="1">
    <location>
        <begin position="18"/>
        <end position="95"/>
    </location>
</feature>
<reference evidence="2" key="1">
    <citation type="submission" date="2019-12" db="EMBL/GenBank/DDBJ databases">
        <title>Genome sequencing and annotation of Brassica cretica.</title>
        <authorList>
            <person name="Studholme D.J."/>
            <person name="Sarris P.F."/>
        </authorList>
    </citation>
    <scope>NUCLEOTIDE SEQUENCE</scope>
    <source>
        <strain evidence="2">PFS-102/07</strain>
        <tissue evidence="2">Leaf</tissue>
    </source>
</reference>
<feature type="compositionally biased region" description="Low complexity" evidence="1">
    <location>
        <begin position="35"/>
        <end position="50"/>
    </location>
</feature>
<evidence type="ECO:0000313" key="2">
    <source>
        <dbReference type="EMBL" id="KAF2572299.1"/>
    </source>
</evidence>
<protein>
    <submittedName>
        <fullName evidence="2">Uncharacterized protein</fullName>
    </submittedName>
</protein>
<gene>
    <name evidence="2" type="ORF">F2Q70_00005619</name>
</gene>
<accession>A0A8S9IQS9</accession>